<evidence type="ECO:0000256" key="1">
    <source>
        <dbReference type="SAM" id="MobiDB-lite"/>
    </source>
</evidence>
<reference evidence="2 3" key="1">
    <citation type="submission" date="2016-02" db="EMBL/GenBank/DDBJ databases">
        <title>Complete genome sequence and transcriptome regulation of the pentose utilising yeast Sugiyamaella lignohabitans.</title>
        <authorList>
            <person name="Bellasio M."/>
            <person name="Peymann A."/>
            <person name="Valli M."/>
            <person name="Sipitzky M."/>
            <person name="Graf A."/>
            <person name="Sauer M."/>
            <person name="Marx H."/>
            <person name="Mattanovich D."/>
        </authorList>
    </citation>
    <scope>NUCLEOTIDE SEQUENCE [LARGE SCALE GENOMIC DNA]</scope>
    <source>
        <strain evidence="2 3">CBS 10342</strain>
    </source>
</reference>
<feature type="region of interest" description="Disordered" evidence="1">
    <location>
        <begin position="1"/>
        <end position="88"/>
    </location>
</feature>
<feature type="compositionally biased region" description="Basic and acidic residues" evidence="1">
    <location>
        <begin position="20"/>
        <end position="35"/>
    </location>
</feature>
<dbReference type="KEGG" id="slb:AWJ20_5006"/>
<dbReference type="OrthoDB" id="5425769at2759"/>
<dbReference type="Proteomes" id="UP000189580">
    <property type="component" value="Chromosome d"/>
</dbReference>
<accession>A0A161HF39</accession>
<feature type="compositionally biased region" description="Basic and acidic residues" evidence="1">
    <location>
        <begin position="65"/>
        <end position="74"/>
    </location>
</feature>
<dbReference type="RefSeq" id="XP_018736527.1">
    <property type="nucleotide sequence ID" value="XM_018882118.1"/>
</dbReference>
<sequence length="459" mass="50299">MARPQDGSSESSTTPPARSLDLERLDMPYLHRPESVKSSSSLQRRTTGGPQSPIFSASSSSLPPQDKRDSRGSLEGRTGYSISGPRASMDISSRRIRDTSHPIRRDSAVSVGTVSSVASARAPVPQINSEVDLSIVSRKLPQEDDFDEEEDILEFRLNNANSGIIKYRDSTEDGVPELVRYSTSSRNKNGSKPDLRENLDEICTTNSGSFEGLEDPSSIVQPVGKSTAAESETVQTQQVSEAMFSQSLDPHNAQTRDPTLPSEFSHQSALISEFAHLNEPHESKVGDGLSEDEESGWQDMKIIGSYEVYDDKGQVVVHKSADFDNEVDPQATLTRETLGHASAATGYTRVAMDDDAKSVNSMDENTDFLFGEDDLERNPLSQLQATKDMLTDSQKIAYIGLCRLVMNGMAVDLLQLKGARQVATALTNSHESMAMWGQKMMIRLYAHMDIGPEGKSVAW</sequence>
<dbReference type="AlphaFoldDB" id="A0A161HF39"/>
<feature type="compositionally biased region" description="Polar residues" evidence="1">
    <location>
        <begin position="36"/>
        <end position="49"/>
    </location>
</feature>
<dbReference type="EMBL" id="CP014502">
    <property type="protein sequence ID" value="ANB14050.1"/>
    <property type="molecule type" value="Genomic_DNA"/>
</dbReference>
<evidence type="ECO:0000313" key="2">
    <source>
        <dbReference type="EMBL" id="ANB14050.1"/>
    </source>
</evidence>
<organism evidence="2 3">
    <name type="scientific">Sugiyamaella lignohabitans</name>
    <dbReference type="NCBI Taxonomy" id="796027"/>
    <lineage>
        <taxon>Eukaryota</taxon>
        <taxon>Fungi</taxon>
        <taxon>Dikarya</taxon>
        <taxon>Ascomycota</taxon>
        <taxon>Saccharomycotina</taxon>
        <taxon>Dipodascomycetes</taxon>
        <taxon>Dipodascales</taxon>
        <taxon>Trichomonascaceae</taxon>
        <taxon>Sugiyamaella</taxon>
    </lineage>
</organism>
<evidence type="ECO:0000313" key="3">
    <source>
        <dbReference type="Proteomes" id="UP000189580"/>
    </source>
</evidence>
<keyword evidence="3" id="KW-1185">Reference proteome</keyword>
<dbReference type="GeneID" id="30037201"/>
<protein>
    <submittedName>
        <fullName evidence="2">Uncharacterized protein</fullName>
    </submittedName>
</protein>
<name>A0A161HF39_9ASCO</name>
<feature type="compositionally biased region" description="Polar residues" evidence="1">
    <location>
        <begin position="1"/>
        <end position="16"/>
    </location>
</feature>
<gene>
    <name evidence="2" type="ORF">AWJ20_5006</name>
</gene>
<proteinExistence type="predicted"/>
<feature type="compositionally biased region" description="Low complexity" evidence="1">
    <location>
        <begin position="50"/>
        <end position="64"/>
    </location>
</feature>